<evidence type="ECO:0000313" key="18">
    <source>
        <dbReference type="EMBL" id="EEX21380.1"/>
    </source>
</evidence>
<dbReference type="PANTHER" id="PTHR43445:SF3">
    <property type="entry name" value="UDP-N-ACETYLMURAMATE--L-ALANINE LIGASE"/>
    <property type="match status" value="1"/>
</dbReference>
<comment type="subcellular location">
    <subcellularLocation>
        <location evidence="1 14">Cytoplasm</location>
    </subcellularLocation>
</comment>
<accession>C9L9N4</accession>
<dbReference type="InterPro" id="IPR036615">
    <property type="entry name" value="Mur_ligase_C_dom_sf"/>
</dbReference>
<protein>
    <recommendedName>
        <fullName evidence="3 14">UDP-N-acetylmuramate--L-alanine ligase</fullName>
        <ecNumber evidence="3 14">6.3.2.8</ecNumber>
    </recommendedName>
    <alternativeName>
        <fullName evidence="14">UDP-N-acetylmuramoyl-L-alanine synthetase</fullName>
    </alternativeName>
</protein>
<keyword evidence="11 14" id="KW-0131">Cell cycle</keyword>
<organism evidence="18 19">
    <name type="scientific">Blautia hansenii DSM 20583</name>
    <dbReference type="NCBI Taxonomy" id="537007"/>
    <lineage>
        <taxon>Bacteria</taxon>
        <taxon>Bacillati</taxon>
        <taxon>Bacillota</taxon>
        <taxon>Clostridia</taxon>
        <taxon>Lachnospirales</taxon>
        <taxon>Lachnospiraceae</taxon>
        <taxon>Blautia</taxon>
    </lineage>
</organism>
<evidence type="ECO:0000256" key="14">
    <source>
        <dbReference type="HAMAP-Rule" id="MF_00046"/>
    </source>
</evidence>
<comment type="caution">
    <text evidence="18">The sequence shown here is derived from an EMBL/GenBank/DDBJ whole genome shotgun (WGS) entry which is preliminary data.</text>
</comment>
<keyword evidence="4 14" id="KW-0963">Cytoplasm</keyword>
<gene>
    <name evidence="14 18" type="primary">murC</name>
    <name evidence="18" type="ORF">BLAHAN_06117</name>
</gene>
<evidence type="ECO:0000256" key="9">
    <source>
        <dbReference type="ARBA" id="ARBA00022960"/>
    </source>
</evidence>
<comment type="catalytic activity">
    <reaction evidence="13 14">
        <text>UDP-N-acetyl-alpha-D-muramate + L-alanine + ATP = UDP-N-acetyl-alpha-D-muramoyl-L-alanine + ADP + phosphate + H(+)</text>
        <dbReference type="Rhea" id="RHEA:23372"/>
        <dbReference type="ChEBI" id="CHEBI:15378"/>
        <dbReference type="ChEBI" id="CHEBI:30616"/>
        <dbReference type="ChEBI" id="CHEBI:43474"/>
        <dbReference type="ChEBI" id="CHEBI:57972"/>
        <dbReference type="ChEBI" id="CHEBI:70757"/>
        <dbReference type="ChEBI" id="CHEBI:83898"/>
        <dbReference type="ChEBI" id="CHEBI:456216"/>
        <dbReference type="EC" id="6.3.2.8"/>
    </reaction>
</comment>
<keyword evidence="8 14" id="KW-0067">ATP-binding</keyword>
<dbReference type="InterPro" id="IPR005758">
    <property type="entry name" value="UDP-N-AcMur_Ala_ligase_MurC"/>
</dbReference>
<dbReference type="GO" id="GO:0008763">
    <property type="term" value="F:UDP-N-acetylmuramate-L-alanine ligase activity"/>
    <property type="evidence" value="ECO:0007669"/>
    <property type="project" value="UniProtKB-UniRule"/>
</dbReference>
<keyword evidence="19" id="KW-1185">Reference proteome</keyword>
<keyword evidence="10 14" id="KW-0573">Peptidoglycan synthesis</keyword>
<proteinExistence type="inferred from homology"/>
<dbReference type="SUPFAM" id="SSF51984">
    <property type="entry name" value="MurCD N-terminal domain"/>
    <property type="match status" value="1"/>
</dbReference>
<dbReference type="GO" id="GO:0051301">
    <property type="term" value="P:cell division"/>
    <property type="evidence" value="ECO:0007669"/>
    <property type="project" value="UniProtKB-KW"/>
</dbReference>
<dbReference type="GO" id="GO:0005737">
    <property type="term" value="C:cytoplasm"/>
    <property type="evidence" value="ECO:0007669"/>
    <property type="project" value="UniProtKB-SubCell"/>
</dbReference>
<evidence type="ECO:0000256" key="4">
    <source>
        <dbReference type="ARBA" id="ARBA00022490"/>
    </source>
</evidence>
<comment type="function">
    <text evidence="14">Cell wall formation.</text>
</comment>
<evidence type="ECO:0000313" key="19">
    <source>
        <dbReference type="Proteomes" id="UP000003755"/>
    </source>
</evidence>
<feature type="domain" description="Mur ligase C-terminal" evidence="16">
    <location>
        <begin position="333"/>
        <end position="462"/>
    </location>
</feature>
<evidence type="ECO:0000256" key="6">
    <source>
        <dbReference type="ARBA" id="ARBA00022618"/>
    </source>
</evidence>
<dbReference type="Proteomes" id="UP000003755">
    <property type="component" value="Unassembled WGS sequence"/>
</dbReference>
<dbReference type="Pfam" id="PF08245">
    <property type="entry name" value="Mur_ligase_M"/>
    <property type="match status" value="1"/>
</dbReference>
<dbReference type="Gene3D" id="3.90.190.20">
    <property type="entry name" value="Mur ligase, C-terminal domain"/>
    <property type="match status" value="1"/>
</dbReference>
<evidence type="ECO:0000256" key="3">
    <source>
        <dbReference type="ARBA" id="ARBA00012211"/>
    </source>
</evidence>
<evidence type="ECO:0000256" key="7">
    <source>
        <dbReference type="ARBA" id="ARBA00022741"/>
    </source>
</evidence>
<dbReference type="EMBL" id="ABYU02000027">
    <property type="protein sequence ID" value="EEX21380.1"/>
    <property type="molecule type" value="Genomic_DNA"/>
</dbReference>
<evidence type="ECO:0000256" key="11">
    <source>
        <dbReference type="ARBA" id="ARBA00023306"/>
    </source>
</evidence>
<comment type="similarity">
    <text evidence="14">Belongs to the MurCDEF family.</text>
</comment>
<dbReference type="eggNOG" id="COG0773">
    <property type="taxonomic scope" value="Bacteria"/>
</dbReference>
<feature type="domain" description="Mur ligase central" evidence="17">
    <location>
        <begin position="131"/>
        <end position="310"/>
    </location>
</feature>
<dbReference type="InterPro" id="IPR000713">
    <property type="entry name" value="Mur_ligase_N"/>
</dbReference>
<dbReference type="GO" id="GO:0071555">
    <property type="term" value="P:cell wall organization"/>
    <property type="evidence" value="ECO:0007669"/>
    <property type="project" value="UniProtKB-KW"/>
</dbReference>
<comment type="pathway">
    <text evidence="2 14">Cell wall biogenesis; peptidoglycan biosynthesis.</text>
</comment>
<dbReference type="NCBIfam" id="TIGR01082">
    <property type="entry name" value="murC"/>
    <property type="match status" value="1"/>
</dbReference>
<dbReference type="InterPro" id="IPR036565">
    <property type="entry name" value="Mur-like_cat_sf"/>
</dbReference>
<dbReference type="STRING" id="537007.BLAHAN_06117"/>
<evidence type="ECO:0000256" key="8">
    <source>
        <dbReference type="ARBA" id="ARBA00022840"/>
    </source>
</evidence>
<dbReference type="GO" id="GO:0008360">
    <property type="term" value="P:regulation of cell shape"/>
    <property type="evidence" value="ECO:0007669"/>
    <property type="project" value="UniProtKB-KW"/>
</dbReference>
<dbReference type="Gene3D" id="3.40.1190.10">
    <property type="entry name" value="Mur-like, catalytic domain"/>
    <property type="match status" value="1"/>
</dbReference>
<dbReference type="Gene3D" id="3.40.50.720">
    <property type="entry name" value="NAD(P)-binding Rossmann-like Domain"/>
    <property type="match status" value="1"/>
</dbReference>
<evidence type="ECO:0000256" key="5">
    <source>
        <dbReference type="ARBA" id="ARBA00022598"/>
    </source>
</evidence>
<dbReference type="GO" id="GO:0009252">
    <property type="term" value="P:peptidoglycan biosynthetic process"/>
    <property type="evidence" value="ECO:0007669"/>
    <property type="project" value="UniProtKB-UniRule"/>
</dbReference>
<dbReference type="InterPro" id="IPR013221">
    <property type="entry name" value="Mur_ligase_cen"/>
</dbReference>
<dbReference type="Pfam" id="PF02875">
    <property type="entry name" value="Mur_ligase_C"/>
    <property type="match status" value="1"/>
</dbReference>
<keyword evidence="6 14" id="KW-0132">Cell division</keyword>
<name>C9L9N4_BLAHA</name>
<dbReference type="EC" id="6.3.2.8" evidence="3 14"/>
<evidence type="ECO:0000256" key="10">
    <source>
        <dbReference type="ARBA" id="ARBA00022984"/>
    </source>
</evidence>
<dbReference type="Pfam" id="PF01225">
    <property type="entry name" value="Mur_ligase"/>
    <property type="match status" value="1"/>
</dbReference>
<dbReference type="GO" id="GO:0005524">
    <property type="term" value="F:ATP binding"/>
    <property type="evidence" value="ECO:0007669"/>
    <property type="project" value="UniProtKB-UniRule"/>
</dbReference>
<dbReference type="SUPFAM" id="SSF53244">
    <property type="entry name" value="MurD-like peptide ligases, peptide-binding domain"/>
    <property type="match status" value="1"/>
</dbReference>
<evidence type="ECO:0000259" key="15">
    <source>
        <dbReference type="Pfam" id="PF01225"/>
    </source>
</evidence>
<keyword evidence="7 14" id="KW-0547">Nucleotide-binding</keyword>
<evidence type="ECO:0000256" key="2">
    <source>
        <dbReference type="ARBA" id="ARBA00004752"/>
    </source>
</evidence>
<dbReference type="InterPro" id="IPR004101">
    <property type="entry name" value="Mur_ligase_C"/>
</dbReference>
<sequence>MIIIGNKIYFKEGIIMYQIDFHKPLHIHFIGIGGISMSGLAEILLGEAFPISGSDSKVSELTQHLEEKGAKIYIGQRASNITDDIDLVVYTAAIHEDNPEFACAKEKGIPMITRAELLGQIMKNYRLPIAVAGTHGKTTTTSMISHVLLEAEADPTISVGGILPAIHGNIRVGNSETFITEACEYTNSFLSFFPKISIILNIDADHLDFFKDLDDIRHSFRLFAEKLPADGTLIINGDIPNVEEITDKLPCEVITYGLEKAADYTAANITFDETAHASFDCLHKGQCIGRFSLAVPGLHNVSNALSAIALGEKVGFDLDTVRRGILHFGGTDRRFQYKGKVAGVTIIDDYAHHPTEIAATLKTAANYPHKTTWCVFQPHTYTRTKALMDEFADVLATAERVILADIYAARETDNLGVSSSDLCDKINERGGKAYYFPTFDEIEAFLLENCINGDVLITMGAGDVYKIGESILGQ</sequence>
<dbReference type="PANTHER" id="PTHR43445">
    <property type="entry name" value="UDP-N-ACETYLMURAMATE--L-ALANINE LIGASE-RELATED"/>
    <property type="match status" value="1"/>
</dbReference>
<keyword evidence="5 14" id="KW-0436">Ligase</keyword>
<feature type="binding site" evidence="14">
    <location>
        <begin position="133"/>
        <end position="139"/>
    </location>
    <ligand>
        <name>ATP</name>
        <dbReference type="ChEBI" id="CHEBI:30616"/>
    </ligand>
</feature>
<dbReference type="UniPathway" id="UPA00219"/>
<dbReference type="AlphaFoldDB" id="C9L9N4"/>
<dbReference type="InterPro" id="IPR050061">
    <property type="entry name" value="MurCDEF_pg_biosynth"/>
</dbReference>
<evidence type="ECO:0000256" key="13">
    <source>
        <dbReference type="ARBA" id="ARBA00047833"/>
    </source>
</evidence>
<dbReference type="HOGENOM" id="CLU_028104_1_0_9"/>
<evidence type="ECO:0000256" key="1">
    <source>
        <dbReference type="ARBA" id="ARBA00004496"/>
    </source>
</evidence>
<evidence type="ECO:0000259" key="17">
    <source>
        <dbReference type="Pfam" id="PF08245"/>
    </source>
</evidence>
<reference evidence="18" key="1">
    <citation type="submission" date="2009-09" db="EMBL/GenBank/DDBJ databases">
        <authorList>
            <person name="Weinstock G."/>
            <person name="Sodergren E."/>
            <person name="Clifton S."/>
            <person name="Fulton L."/>
            <person name="Fulton B."/>
            <person name="Courtney L."/>
            <person name="Fronick C."/>
            <person name="Harrison M."/>
            <person name="Strong C."/>
            <person name="Farmer C."/>
            <person name="Delahaunty K."/>
            <person name="Markovic C."/>
            <person name="Hall O."/>
            <person name="Minx P."/>
            <person name="Tomlinson C."/>
            <person name="Mitreva M."/>
            <person name="Nelson J."/>
            <person name="Hou S."/>
            <person name="Wollam A."/>
            <person name="Pepin K.H."/>
            <person name="Johnson M."/>
            <person name="Bhonagiri V."/>
            <person name="Nash W.E."/>
            <person name="Warren W."/>
            <person name="Chinwalla A."/>
            <person name="Mardis E.R."/>
            <person name="Wilson R.K."/>
        </authorList>
    </citation>
    <scope>NUCLEOTIDE SEQUENCE [LARGE SCALE GENOMIC DNA]</scope>
    <source>
        <strain evidence="18">DSM 20583</strain>
    </source>
</reference>
<keyword evidence="12 14" id="KW-0961">Cell wall biogenesis/degradation</keyword>
<evidence type="ECO:0000259" key="16">
    <source>
        <dbReference type="Pfam" id="PF02875"/>
    </source>
</evidence>
<feature type="domain" description="Mur ligase N-terminal catalytic" evidence="15">
    <location>
        <begin position="26"/>
        <end position="126"/>
    </location>
</feature>
<evidence type="ECO:0000256" key="12">
    <source>
        <dbReference type="ARBA" id="ARBA00023316"/>
    </source>
</evidence>
<dbReference type="HAMAP" id="MF_00046">
    <property type="entry name" value="MurC"/>
    <property type="match status" value="1"/>
</dbReference>
<keyword evidence="9 14" id="KW-0133">Cell shape</keyword>
<dbReference type="SUPFAM" id="SSF53623">
    <property type="entry name" value="MurD-like peptide ligases, catalytic domain"/>
    <property type="match status" value="1"/>
</dbReference>